<dbReference type="AlphaFoldDB" id="A0A2I1H0Z3"/>
<reference evidence="1 2" key="1">
    <citation type="submission" date="2015-10" db="EMBL/GenBank/DDBJ databases">
        <title>Genome analyses suggest a sexual origin of heterokaryosis in a supposedly ancient asexual fungus.</title>
        <authorList>
            <person name="Ropars J."/>
            <person name="Sedzielewska K."/>
            <person name="Noel J."/>
            <person name="Charron P."/>
            <person name="Farinelli L."/>
            <person name="Marton T."/>
            <person name="Kruger M."/>
            <person name="Pelin A."/>
            <person name="Brachmann A."/>
            <person name="Corradi N."/>
        </authorList>
    </citation>
    <scope>NUCLEOTIDE SEQUENCE [LARGE SCALE GENOMIC DNA]</scope>
    <source>
        <strain evidence="1 2">A4</strain>
    </source>
</reference>
<evidence type="ECO:0000313" key="2">
    <source>
        <dbReference type="Proteomes" id="UP000234323"/>
    </source>
</evidence>
<evidence type="ECO:0000313" key="1">
    <source>
        <dbReference type="EMBL" id="PKY52548.1"/>
    </source>
</evidence>
<dbReference type="Proteomes" id="UP000234323">
    <property type="component" value="Unassembled WGS sequence"/>
</dbReference>
<name>A0A2I1H0Z3_9GLOM</name>
<keyword evidence="2" id="KW-1185">Reference proteome</keyword>
<proteinExistence type="predicted"/>
<accession>A0A2I1H0Z3</accession>
<protein>
    <submittedName>
        <fullName evidence="1">Uncharacterized protein</fullName>
    </submittedName>
</protein>
<organism evidence="1 2">
    <name type="scientific">Rhizophagus irregularis</name>
    <dbReference type="NCBI Taxonomy" id="588596"/>
    <lineage>
        <taxon>Eukaryota</taxon>
        <taxon>Fungi</taxon>
        <taxon>Fungi incertae sedis</taxon>
        <taxon>Mucoromycota</taxon>
        <taxon>Glomeromycotina</taxon>
        <taxon>Glomeromycetes</taxon>
        <taxon>Glomerales</taxon>
        <taxon>Glomeraceae</taxon>
        <taxon>Rhizophagus</taxon>
    </lineage>
</organism>
<comment type="caution">
    <text evidence="1">The sequence shown here is derived from an EMBL/GenBank/DDBJ whole genome shotgun (WGS) entry which is preliminary data.</text>
</comment>
<gene>
    <name evidence="1" type="ORF">RhiirA4_470236</name>
</gene>
<sequence>MTSHIDVSQIIINLKLSPFILCSYFRFLLGYSEMNIPEQFLAVSLSPLQVSSSTTHIYENPISDPCPAFALRSDTKFHIVGTTHKIDSSNTYLVCAWVQTLDDFILDSGVFSCPMVSPYNDVAELTFVLYVLNSLPLASSVEFLSFLQLDVSYSSWLNASPIKRVRLKNNLLWSCISELLRAKHISCRFLGMSKDDPNSLFIERAQNLLKVQNWPNLLHPVSLMDDIFPSTLNTMGLFNGRFFSLFGLSRFSALQTSYHSIDWSLTFDTFTHSLYPRLLVSKASTFLQFRLKLWFDELPIMSRLQQRFLGLYADDSLCPNCGTFMETLEHLFICSPNSLDADVSNPELLQHKDITVVDTPPIGY</sequence>
<dbReference type="VEuPathDB" id="FungiDB:FUN_023070"/>
<dbReference type="EMBL" id="LLXI01001225">
    <property type="protein sequence ID" value="PKY52548.1"/>
    <property type="molecule type" value="Genomic_DNA"/>
</dbReference>